<dbReference type="Gene3D" id="1.10.443.10">
    <property type="entry name" value="Intergrase catalytic core"/>
    <property type="match status" value="1"/>
</dbReference>
<gene>
    <name evidence="8" type="ORF">H9L15_05345</name>
</gene>
<organism evidence="8 9">
    <name type="scientific">Sphingomonas daechungensis</name>
    <dbReference type="NCBI Taxonomy" id="1176646"/>
    <lineage>
        <taxon>Bacteria</taxon>
        <taxon>Pseudomonadati</taxon>
        <taxon>Pseudomonadota</taxon>
        <taxon>Alphaproteobacteria</taxon>
        <taxon>Sphingomonadales</taxon>
        <taxon>Sphingomonadaceae</taxon>
        <taxon>Sphingomonas</taxon>
    </lineage>
</organism>
<proteinExistence type="inferred from homology"/>
<dbReference type="Gene3D" id="1.10.150.130">
    <property type="match status" value="1"/>
</dbReference>
<evidence type="ECO:0000259" key="6">
    <source>
        <dbReference type="PROSITE" id="PS51898"/>
    </source>
</evidence>
<dbReference type="Pfam" id="PF13356">
    <property type="entry name" value="Arm-DNA-bind_3"/>
    <property type="match status" value="1"/>
</dbReference>
<name>A0ABX6T3H7_9SPHN</name>
<dbReference type="PANTHER" id="PTHR30629:SF2">
    <property type="entry name" value="PROPHAGE INTEGRASE INTS-RELATED"/>
    <property type="match status" value="1"/>
</dbReference>
<dbReference type="InterPro" id="IPR044068">
    <property type="entry name" value="CB"/>
</dbReference>
<keyword evidence="9" id="KW-1185">Reference proteome</keyword>
<dbReference type="InterPro" id="IPR010998">
    <property type="entry name" value="Integrase_recombinase_N"/>
</dbReference>
<dbReference type="Gene3D" id="3.30.160.390">
    <property type="entry name" value="Integrase, DNA-binding domain"/>
    <property type="match status" value="1"/>
</dbReference>
<dbReference type="SUPFAM" id="SSF56349">
    <property type="entry name" value="DNA breaking-rejoining enzymes"/>
    <property type="match status" value="1"/>
</dbReference>
<keyword evidence="3 5" id="KW-0238">DNA-binding</keyword>
<evidence type="ECO:0000256" key="2">
    <source>
        <dbReference type="ARBA" id="ARBA00022908"/>
    </source>
</evidence>
<dbReference type="InterPro" id="IPR025166">
    <property type="entry name" value="Integrase_DNA_bind_dom"/>
</dbReference>
<evidence type="ECO:0000259" key="7">
    <source>
        <dbReference type="PROSITE" id="PS51900"/>
    </source>
</evidence>
<feature type="domain" description="Core-binding (CB)" evidence="7">
    <location>
        <begin position="90"/>
        <end position="171"/>
    </location>
</feature>
<evidence type="ECO:0000313" key="8">
    <source>
        <dbReference type="EMBL" id="QNP44011.1"/>
    </source>
</evidence>
<reference evidence="8 9" key="1">
    <citation type="submission" date="2020-08" db="EMBL/GenBank/DDBJ databases">
        <title>Genome sequence of Sphingomonas daechungensis KACC 18115T.</title>
        <authorList>
            <person name="Hyun D.-W."/>
            <person name="Bae J.-W."/>
        </authorList>
    </citation>
    <scope>NUCLEOTIDE SEQUENCE [LARGE SCALE GENOMIC DNA]</scope>
    <source>
        <strain evidence="8 9">KACC 18115</strain>
    </source>
</reference>
<dbReference type="InterPro" id="IPR050808">
    <property type="entry name" value="Phage_Integrase"/>
</dbReference>
<keyword evidence="2" id="KW-0229">DNA integration</keyword>
<dbReference type="PANTHER" id="PTHR30629">
    <property type="entry name" value="PROPHAGE INTEGRASE"/>
    <property type="match status" value="1"/>
</dbReference>
<dbReference type="Pfam" id="PF22022">
    <property type="entry name" value="Phage_int_M"/>
    <property type="match status" value="1"/>
</dbReference>
<evidence type="ECO:0000256" key="3">
    <source>
        <dbReference type="ARBA" id="ARBA00023125"/>
    </source>
</evidence>
<dbReference type="InterPro" id="IPR038488">
    <property type="entry name" value="Integrase_DNA-bd_sf"/>
</dbReference>
<evidence type="ECO:0000256" key="1">
    <source>
        <dbReference type="ARBA" id="ARBA00008857"/>
    </source>
</evidence>
<protein>
    <submittedName>
        <fullName evidence="8">Tyrosine-type recombinase/integrase</fullName>
    </submittedName>
</protein>
<dbReference type="InterPro" id="IPR002104">
    <property type="entry name" value="Integrase_catalytic"/>
</dbReference>
<evidence type="ECO:0000256" key="5">
    <source>
        <dbReference type="PROSITE-ProRule" id="PRU01248"/>
    </source>
</evidence>
<dbReference type="InterPro" id="IPR013762">
    <property type="entry name" value="Integrase-like_cat_sf"/>
</dbReference>
<dbReference type="Proteomes" id="UP000516134">
    <property type="component" value="Chromosome"/>
</dbReference>
<dbReference type="RefSeq" id="WP_187715433.1">
    <property type="nucleotide sequence ID" value="NZ_BAABJC010000001.1"/>
</dbReference>
<feature type="domain" description="Tyr recombinase" evidence="6">
    <location>
        <begin position="196"/>
        <end position="371"/>
    </location>
</feature>
<accession>A0ABX6T3H7</accession>
<dbReference type="PROSITE" id="PS51900">
    <property type="entry name" value="CB"/>
    <property type="match status" value="1"/>
</dbReference>
<keyword evidence="4" id="KW-0233">DNA recombination</keyword>
<dbReference type="CDD" id="cd00801">
    <property type="entry name" value="INT_P4_C"/>
    <property type="match status" value="1"/>
</dbReference>
<dbReference type="InterPro" id="IPR053876">
    <property type="entry name" value="Phage_int_M"/>
</dbReference>
<dbReference type="PROSITE" id="PS51898">
    <property type="entry name" value="TYR_RECOMBINASE"/>
    <property type="match status" value="1"/>
</dbReference>
<dbReference type="EMBL" id="CP060780">
    <property type="protein sequence ID" value="QNP44011.1"/>
    <property type="molecule type" value="Genomic_DNA"/>
</dbReference>
<sequence length="390" mass="43069">MGKLNPAQVRNLTAPGRYMDGDGLMLEVKPSGSKSWVVRLQAGGRRRDYGLGSLKDIGLSDARDLARDYRRKLRLGLDPIAARCTVSITPTFAEAAATVHEEHKRGWRNGKHGAQWLSTLKTYAFPAIGKLAVDAVSTGQVRDLLADIWLTKPETARRVRQRIGTVMDYAHGKGWRDPFVMSAVSKALPKQPRKSGRFEALPYADVPAFVAKLRERASVGRLALEALILAAARSGEIRLARWSEIDMDKATWTVPAERMKAGKTHIVPLSDAALSVFKRAAEFRTGGSDLVFPGMKRGRPLSDMTLLKILRDMKVDATVHGFRSSFRDWCAEETSFSGEVAEAALAHAIPNKVEAAYRRTDFFEKRRKLMDSWAAFCSASSATVVKLISA</sequence>
<evidence type="ECO:0000313" key="9">
    <source>
        <dbReference type="Proteomes" id="UP000516134"/>
    </source>
</evidence>
<dbReference type="InterPro" id="IPR011010">
    <property type="entry name" value="DNA_brk_join_enz"/>
</dbReference>
<evidence type="ECO:0000256" key="4">
    <source>
        <dbReference type="ARBA" id="ARBA00023172"/>
    </source>
</evidence>
<comment type="similarity">
    <text evidence="1">Belongs to the 'phage' integrase family.</text>
</comment>
<dbReference type="Pfam" id="PF00589">
    <property type="entry name" value="Phage_integrase"/>
    <property type="match status" value="1"/>
</dbReference>